<keyword evidence="2" id="KW-1185">Reference proteome</keyword>
<accession>A0ABP3UQF2</accession>
<name>A0ABP3UQF2_9FLAO</name>
<comment type="caution">
    <text evidence="1">The sequence shown here is derived from an EMBL/GenBank/DDBJ whole genome shotgun (WGS) entry which is preliminary data.</text>
</comment>
<organism evidence="1 2">
    <name type="scientific">Gaetbulibacter jejuensis</name>
    <dbReference type="NCBI Taxonomy" id="584607"/>
    <lineage>
        <taxon>Bacteria</taxon>
        <taxon>Pseudomonadati</taxon>
        <taxon>Bacteroidota</taxon>
        <taxon>Flavobacteriia</taxon>
        <taxon>Flavobacteriales</taxon>
        <taxon>Flavobacteriaceae</taxon>
        <taxon>Gaetbulibacter</taxon>
    </lineage>
</organism>
<dbReference type="EMBL" id="BAAAGF010000001">
    <property type="protein sequence ID" value="GAA0740497.1"/>
    <property type="molecule type" value="Genomic_DNA"/>
</dbReference>
<protein>
    <recommendedName>
        <fullName evidence="3">Winged helix-turn-helix transcriptional regulator</fullName>
    </recommendedName>
</protein>
<proteinExistence type="predicted"/>
<evidence type="ECO:0008006" key="3">
    <source>
        <dbReference type="Google" id="ProtNLM"/>
    </source>
</evidence>
<gene>
    <name evidence="1" type="ORF">GCM10009431_10700</name>
</gene>
<dbReference type="Proteomes" id="UP001500736">
    <property type="component" value="Unassembled WGS sequence"/>
</dbReference>
<dbReference type="SUPFAM" id="SSF46785">
    <property type="entry name" value="Winged helix' DNA-binding domain"/>
    <property type="match status" value="1"/>
</dbReference>
<evidence type="ECO:0000313" key="2">
    <source>
        <dbReference type="Proteomes" id="UP001500736"/>
    </source>
</evidence>
<reference evidence="2" key="1">
    <citation type="journal article" date="2019" name="Int. J. Syst. Evol. Microbiol.">
        <title>The Global Catalogue of Microorganisms (GCM) 10K type strain sequencing project: providing services to taxonomists for standard genome sequencing and annotation.</title>
        <authorList>
            <consortium name="The Broad Institute Genomics Platform"/>
            <consortium name="The Broad Institute Genome Sequencing Center for Infectious Disease"/>
            <person name="Wu L."/>
            <person name="Ma J."/>
        </authorList>
    </citation>
    <scope>NUCLEOTIDE SEQUENCE [LARGE SCALE GENOMIC DNA]</scope>
    <source>
        <strain evidence="2">JCM 15976</strain>
    </source>
</reference>
<sequence>MSKFRPKRTRRQIFVFRELRKQFISEHSHFCLTKYCIYDIIRRLSYYDTYNYEANQKRVSEWIGVSEATISYHIKTMLKLGIIEKTDLGFKISDNKAVEEFNNKDKRGSFVIIDFYVRDKINSKFGYLTLEQFLILTFLFTTQLTKYRAKKVSNISRLTLTNKSTVQSALKKFQELNIIDSNWRIVEEVEYDCFEGLDEQILSRANINDDPIYEPFGSGLFEKTREVIRKEKRQKQLRKGFR</sequence>
<dbReference type="InterPro" id="IPR036390">
    <property type="entry name" value="WH_DNA-bd_sf"/>
</dbReference>
<evidence type="ECO:0000313" key="1">
    <source>
        <dbReference type="EMBL" id="GAA0740497.1"/>
    </source>
</evidence>